<dbReference type="InterPro" id="IPR013320">
    <property type="entry name" value="ConA-like_dom_sf"/>
</dbReference>
<sequence>MSEEVRHVRGTATPPPTSAEVGSTAWGWTRVLGILMARAYRAMLLTLVAISVIPMLWGWGTFLVRSGSMEPGISVGDIALTQDIGTESKLPVGRVMLFENPAKDDGELLLHRVVERRDDGLFTTAGDANDLTDSTPVAREAFTRQAVLLVPYVGKPVHWPQTGDFLRLFGWLVLTMGAFRLASRRLVDDDLDEIEDDADDETGSGADVVRLPPLLPRRSPGRHASPSRAPGVARGAAVGAVVVTALAVTAGSIPTASAAFTARTRDSGNSFTVAPGLLQTYPAAVKADGPEFLWLLDATGGVVASDWSGNNRLGTYYGIDAYGQPGALPNNPGSSVLLGGGSDRIVEDGNARWAPSSFTAELWLKTTDTGKLIGFENSRDTTSSRYDRTLHLDPNGRLVYGAWDPYAIQVVRSTKAYNDGAWHHVAVSVSTQSVLGVPFQSTARIYADGVKVAEGGVTLPEGYLGWWRVGYGSMPTGTGFPTPSIAMNVDAVAVYNQALSQDDIVDHWNKR</sequence>
<keyword evidence="4 7" id="KW-0472">Membrane</keyword>
<dbReference type="InterPro" id="IPR036286">
    <property type="entry name" value="LexA/Signal_pep-like_sf"/>
</dbReference>
<protein>
    <recommendedName>
        <fullName evidence="5">Signal peptidase I</fullName>
        <ecNumber evidence="5">3.4.21.89</ecNumber>
    </recommendedName>
</protein>
<evidence type="ECO:0000256" key="7">
    <source>
        <dbReference type="SAM" id="Phobius"/>
    </source>
</evidence>
<dbReference type="Proteomes" id="UP000473525">
    <property type="component" value="Unassembled WGS sequence"/>
</dbReference>
<dbReference type="CDD" id="cd06462">
    <property type="entry name" value="Peptidase_S24_S26"/>
    <property type="match status" value="1"/>
</dbReference>
<dbReference type="RefSeq" id="WP_157343650.1">
    <property type="nucleotide sequence ID" value="NZ_WSEK01000004.1"/>
</dbReference>
<comment type="caution">
    <text evidence="8">The sequence shown here is derived from an EMBL/GenBank/DDBJ whole genome shotgun (WGS) entry which is preliminary data.</text>
</comment>
<accession>A0A6L6XTM5</accession>
<dbReference type="SUPFAM" id="SSF49899">
    <property type="entry name" value="Concanavalin A-like lectins/glucanases"/>
    <property type="match status" value="1"/>
</dbReference>
<feature type="transmembrane region" description="Helical" evidence="7">
    <location>
        <begin position="39"/>
        <end position="59"/>
    </location>
</feature>
<keyword evidence="3 7" id="KW-1133">Transmembrane helix</keyword>
<keyword evidence="8" id="KW-0378">Hydrolase</keyword>
<organism evidence="8 9">
    <name type="scientific">Nocardioides agri</name>
    <dbReference type="NCBI Taxonomy" id="2682843"/>
    <lineage>
        <taxon>Bacteria</taxon>
        <taxon>Bacillati</taxon>
        <taxon>Actinomycetota</taxon>
        <taxon>Actinomycetes</taxon>
        <taxon>Propionibacteriales</taxon>
        <taxon>Nocardioidaceae</taxon>
        <taxon>Nocardioides</taxon>
    </lineage>
</organism>
<evidence type="ECO:0000313" key="9">
    <source>
        <dbReference type="Proteomes" id="UP000473525"/>
    </source>
</evidence>
<evidence type="ECO:0000256" key="5">
    <source>
        <dbReference type="NCBIfam" id="TIGR02228"/>
    </source>
</evidence>
<dbReference type="SUPFAM" id="SSF51306">
    <property type="entry name" value="LexA/Signal peptidase"/>
    <property type="match status" value="1"/>
</dbReference>
<evidence type="ECO:0000313" key="8">
    <source>
        <dbReference type="EMBL" id="MVQ50549.1"/>
    </source>
</evidence>
<dbReference type="GO" id="GO:0004252">
    <property type="term" value="F:serine-type endopeptidase activity"/>
    <property type="evidence" value="ECO:0007669"/>
    <property type="project" value="UniProtKB-UniRule"/>
</dbReference>
<name>A0A6L6XTM5_9ACTN</name>
<evidence type="ECO:0000256" key="4">
    <source>
        <dbReference type="ARBA" id="ARBA00023136"/>
    </source>
</evidence>
<keyword evidence="2 7" id="KW-0812">Transmembrane</keyword>
<evidence type="ECO:0000256" key="1">
    <source>
        <dbReference type="ARBA" id="ARBA00004370"/>
    </source>
</evidence>
<dbReference type="GO" id="GO:0016020">
    <property type="term" value="C:membrane"/>
    <property type="evidence" value="ECO:0007669"/>
    <property type="project" value="UniProtKB-SubCell"/>
</dbReference>
<dbReference type="EMBL" id="WSEK01000004">
    <property type="protein sequence ID" value="MVQ50549.1"/>
    <property type="molecule type" value="Genomic_DNA"/>
</dbReference>
<dbReference type="EC" id="3.4.21.89" evidence="5"/>
<feature type="region of interest" description="Disordered" evidence="6">
    <location>
        <begin position="196"/>
        <end position="231"/>
    </location>
</feature>
<dbReference type="InterPro" id="IPR001733">
    <property type="entry name" value="Peptidase_S26B"/>
</dbReference>
<dbReference type="GO" id="GO:0009003">
    <property type="term" value="F:signal peptidase activity"/>
    <property type="evidence" value="ECO:0007669"/>
    <property type="project" value="UniProtKB-EC"/>
</dbReference>
<dbReference type="Pfam" id="PF13385">
    <property type="entry name" value="Laminin_G_3"/>
    <property type="match status" value="1"/>
</dbReference>
<evidence type="ECO:0000256" key="2">
    <source>
        <dbReference type="ARBA" id="ARBA00022692"/>
    </source>
</evidence>
<dbReference type="GO" id="GO:0006465">
    <property type="term" value="P:signal peptide processing"/>
    <property type="evidence" value="ECO:0007669"/>
    <property type="project" value="UniProtKB-UniRule"/>
</dbReference>
<keyword evidence="9" id="KW-1185">Reference proteome</keyword>
<evidence type="ECO:0000256" key="3">
    <source>
        <dbReference type="ARBA" id="ARBA00022989"/>
    </source>
</evidence>
<dbReference type="NCBIfam" id="TIGR02228">
    <property type="entry name" value="sigpep_I_arch"/>
    <property type="match status" value="1"/>
</dbReference>
<feature type="region of interest" description="Disordered" evidence="6">
    <location>
        <begin position="1"/>
        <end position="20"/>
    </location>
</feature>
<reference evidence="8 9" key="1">
    <citation type="submission" date="2019-12" db="EMBL/GenBank/DDBJ databases">
        <authorList>
            <person name="Huq M.A."/>
        </authorList>
    </citation>
    <scope>NUCLEOTIDE SEQUENCE [LARGE SCALE GENOMIC DNA]</scope>
    <source>
        <strain evidence="8 9">MAH-18</strain>
    </source>
</reference>
<gene>
    <name evidence="8" type="ORF">GON03_15285</name>
</gene>
<evidence type="ECO:0000256" key="6">
    <source>
        <dbReference type="SAM" id="MobiDB-lite"/>
    </source>
</evidence>
<comment type="subcellular location">
    <subcellularLocation>
        <location evidence="1">Membrane</location>
    </subcellularLocation>
</comment>
<dbReference type="Gene3D" id="2.60.120.200">
    <property type="match status" value="1"/>
</dbReference>
<dbReference type="AlphaFoldDB" id="A0A6L6XTM5"/>
<proteinExistence type="predicted"/>